<dbReference type="PROSITE" id="PS51459">
    <property type="entry name" value="FIDO"/>
    <property type="match status" value="1"/>
</dbReference>
<dbReference type="PANTHER" id="PTHR13504:SF38">
    <property type="entry name" value="FIDO DOMAIN-CONTAINING PROTEIN"/>
    <property type="match status" value="1"/>
</dbReference>
<dbReference type="SUPFAM" id="SSF140931">
    <property type="entry name" value="Fic-like"/>
    <property type="match status" value="1"/>
</dbReference>
<organism evidence="2 3">
    <name type="scientific">Winslowiella toletana</name>
    <dbReference type="NCBI Taxonomy" id="92490"/>
    <lineage>
        <taxon>Bacteria</taxon>
        <taxon>Pseudomonadati</taxon>
        <taxon>Pseudomonadota</taxon>
        <taxon>Gammaproteobacteria</taxon>
        <taxon>Enterobacterales</taxon>
        <taxon>Erwiniaceae</taxon>
        <taxon>Winslowiella</taxon>
    </lineage>
</organism>
<dbReference type="Gene3D" id="1.10.3290.10">
    <property type="entry name" value="Fido-like domain"/>
    <property type="match status" value="1"/>
</dbReference>
<sequence>MTAYSPPVTLTPLIVSLATEIGAACARLEIQQEQALKLRRINRIRTIQGSLAIEGNTLSEAQITAILDGKRVIAPPVDILEAENAIACYRELPRWQAWQESHLKAAHKLLMKGLLSEAGIYRAGSVGVMSGSTVIHMAPPASRVPLLMSQLLGWLKTTSLPPLIASSVFHYEFEFIHPFADGNGRMGRLWQTLIMSHWNPLFSHIPVESLVHDHQAEYYQAINRSTAESDCAAFVEFMLQMILSAITEALTPQATPQATPQVTPQVTRLLRSLQGEMSREQIQDALALQDRKSLRERYLQPALNSQLIEMTLPQKPQSPQQRYRLTETGKNLLLRLTE</sequence>
<dbReference type="Pfam" id="PF21247">
    <property type="entry name" value="Fic-like_C"/>
    <property type="match status" value="1"/>
</dbReference>
<accession>A0ABS4P8E6</accession>
<feature type="domain" description="Fido" evidence="1">
    <location>
        <begin position="98"/>
        <end position="240"/>
    </location>
</feature>
<dbReference type="InterPro" id="IPR040198">
    <property type="entry name" value="Fido_containing"/>
</dbReference>
<dbReference type="InterPro" id="IPR003812">
    <property type="entry name" value="Fido"/>
</dbReference>
<dbReference type="Proteomes" id="UP001195624">
    <property type="component" value="Unassembled WGS sequence"/>
</dbReference>
<keyword evidence="3" id="KW-1185">Reference proteome</keyword>
<comment type="caution">
    <text evidence="2">The sequence shown here is derived from an EMBL/GenBank/DDBJ whole genome shotgun (WGS) entry which is preliminary data.</text>
</comment>
<proteinExistence type="predicted"/>
<dbReference type="PANTHER" id="PTHR13504">
    <property type="entry name" value="FIDO DOMAIN-CONTAINING PROTEIN DDB_G0283145"/>
    <property type="match status" value="1"/>
</dbReference>
<dbReference type="Pfam" id="PF02661">
    <property type="entry name" value="Fic"/>
    <property type="match status" value="1"/>
</dbReference>
<evidence type="ECO:0000259" key="1">
    <source>
        <dbReference type="PROSITE" id="PS51459"/>
    </source>
</evidence>
<evidence type="ECO:0000313" key="2">
    <source>
        <dbReference type="EMBL" id="MBP2168919.1"/>
    </source>
</evidence>
<name>A0ABS4P8E6_9GAMM</name>
<dbReference type="RefSeq" id="WP_017799706.1">
    <property type="nucleotide sequence ID" value="NZ_JAGGMQ010000001.1"/>
</dbReference>
<dbReference type="InterPro" id="IPR036597">
    <property type="entry name" value="Fido-like_dom_sf"/>
</dbReference>
<protein>
    <submittedName>
        <fullName evidence="2">Fic family protein</fullName>
    </submittedName>
</protein>
<evidence type="ECO:0000313" key="3">
    <source>
        <dbReference type="Proteomes" id="UP001195624"/>
    </source>
</evidence>
<gene>
    <name evidence="2" type="ORF">J2125_002111</name>
</gene>
<reference evidence="3" key="1">
    <citation type="submission" date="2023-07" db="EMBL/GenBank/DDBJ databases">
        <title>Genome mining of underrepresented organisms for secondary metabolites.</title>
        <authorList>
            <person name="D'Agostino P.M."/>
        </authorList>
    </citation>
    <scope>NUCLEOTIDE SEQUENCE [LARGE SCALE GENOMIC DNA]</scope>
    <source>
        <strain evidence="3">WS4403</strain>
    </source>
</reference>
<dbReference type="EMBL" id="JAGGMQ010000001">
    <property type="protein sequence ID" value="MBP2168919.1"/>
    <property type="molecule type" value="Genomic_DNA"/>
</dbReference>
<dbReference type="InterPro" id="IPR049514">
    <property type="entry name" value="Fic-like_C"/>
</dbReference>